<dbReference type="Gene3D" id="1.10.10.10">
    <property type="entry name" value="Winged helix-like DNA-binding domain superfamily/Winged helix DNA-binding domain"/>
    <property type="match status" value="2"/>
</dbReference>
<gene>
    <name evidence="6" type="primary">scpB</name>
    <name evidence="6" type="ORF">C5Y93_03065</name>
</gene>
<dbReference type="PANTHER" id="PTHR34298">
    <property type="entry name" value="SEGREGATION AND CONDENSATION PROTEIN B"/>
    <property type="match status" value="1"/>
</dbReference>
<protein>
    <submittedName>
        <fullName evidence="6">SMC-Scp complex subunit ScpB</fullName>
    </submittedName>
</protein>
<feature type="region of interest" description="Disordered" evidence="5">
    <location>
        <begin position="164"/>
        <end position="191"/>
    </location>
</feature>
<dbReference type="OrthoDB" id="9806226at2"/>
<dbReference type="EMBL" id="PUHZ01000004">
    <property type="protein sequence ID" value="PQO47653.1"/>
    <property type="molecule type" value="Genomic_DNA"/>
</dbReference>
<dbReference type="NCBIfam" id="TIGR00281">
    <property type="entry name" value="SMC-Scp complex subunit ScpB"/>
    <property type="match status" value="1"/>
</dbReference>
<dbReference type="GO" id="GO:0051304">
    <property type="term" value="P:chromosome separation"/>
    <property type="evidence" value="ECO:0007669"/>
    <property type="project" value="InterPro"/>
</dbReference>
<dbReference type="SUPFAM" id="SSF46785">
    <property type="entry name" value="Winged helix' DNA-binding domain"/>
    <property type="match status" value="2"/>
</dbReference>
<evidence type="ECO:0000256" key="5">
    <source>
        <dbReference type="SAM" id="MobiDB-lite"/>
    </source>
</evidence>
<dbReference type="GO" id="GO:0051301">
    <property type="term" value="P:cell division"/>
    <property type="evidence" value="ECO:0007669"/>
    <property type="project" value="UniProtKB-KW"/>
</dbReference>
<comment type="caution">
    <text evidence="6">The sequence shown here is derived from an EMBL/GenBank/DDBJ whole genome shotgun (WGS) entry which is preliminary data.</text>
</comment>
<dbReference type="AlphaFoldDB" id="A0A2S8GTA6"/>
<evidence type="ECO:0000313" key="7">
    <source>
        <dbReference type="Proteomes" id="UP000237819"/>
    </source>
</evidence>
<name>A0A2S8GTA6_9BACT</name>
<keyword evidence="4" id="KW-0131">Cell cycle</keyword>
<keyword evidence="3" id="KW-0159">Chromosome partition</keyword>
<evidence type="ECO:0000256" key="2">
    <source>
        <dbReference type="ARBA" id="ARBA00022618"/>
    </source>
</evidence>
<dbReference type="InterPro" id="IPR036388">
    <property type="entry name" value="WH-like_DNA-bd_sf"/>
</dbReference>
<evidence type="ECO:0000256" key="4">
    <source>
        <dbReference type="ARBA" id="ARBA00023306"/>
    </source>
</evidence>
<dbReference type="InterPro" id="IPR005234">
    <property type="entry name" value="ScpB_csome_segregation"/>
</dbReference>
<keyword evidence="1" id="KW-0963">Cytoplasm</keyword>
<feature type="compositionally biased region" description="Low complexity" evidence="5">
    <location>
        <begin position="176"/>
        <end position="185"/>
    </location>
</feature>
<accession>A0A2S8GTA6</accession>
<evidence type="ECO:0000256" key="1">
    <source>
        <dbReference type="ARBA" id="ARBA00022490"/>
    </source>
</evidence>
<dbReference type="PANTHER" id="PTHR34298:SF2">
    <property type="entry name" value="SEGREGATION AND CONDENSATION PROTEIN B"/>
    <property type="match status" value="1"/>
</dbReference>
<dbReference type="PIRSF" id="PIRSF019345">
    <property type="entry name" value="ScpB"/>
    <property type="match status" value="1"/>
</dbReference>
<evidence type="ECO:0000256" key="3">
    <source>
        <dbReference type="ARBA" id="ARBA00022829"/>
    </source>
</evidence>
<proteinExistence type="predicted"/>
<dbReference type="InterPro" id="IPR036390">
    <property type="entry name" value="WH_DNA-bd_sf"/>
</dbReference>
<dbReference type="Proteomes" id="UP000237819">
    <property type="component" value="Unassembled WGS sequence"/>
</dbReference>
<evidence type="ECO:0000313" key="6">
    <source>
        <dbReference type="EMBL" id="PQO47653.1"/>
    </source>
</evidence>
<sequence>MQRLESILFLAREPLSSRKLAQLANLADGTEARTLIRFLNRLYDAAHRAFRVEQAAGGFQLMTRPKFADWIRRLGNQPVAAGLSSPAMETLAVVAYRQPVLRADVEAIRGVNCGEMLRQLMDRDLVKISGRSEELGRPYLYSTTRAFLRMFGLRNLDDLPRAEDFRRPIGDSNNDATTTPSTESTAEGRAE</sequence>
<dbReference type="Pfam" id="PF04079">
    <property type="entry name" value="SMC_ScpB"/>
    <property type="match status" value="1"/>
</dbReference>
<reference evidence="6 7" key="1">
    <citation type="submission" date="2018-02" db="EMBL/GenBank/DDBJ databases">
        <title>Comparative genomes isolates from brazilian mangrove.</title>
        <authorList>
            <person name="Araujo J.E."/>
            <person name="Taketani R.G."/>
            <person name="Silva M.C.P."/>
            <person name="Loureco M.V."/>
            <person name="Andreote F.D."/>
        </authorList>
    </citation>
    <scope>NUCLEOTIDE SEQUENCE [LARGE SCALE GENOMIC DNA]</scope>
    <source>
        <strain evidence="6 7">Nap-Phe MGV</strain>
    </source>
</reference>
<keyword evidence="2" id="KW-0132">Cell division</keyword>
<organism evidence="6 7">
    <name type="scientific">Blastopirellula marina</name>
    <dbReference type="NCBI Taxonomy" id="124"/>
    <lineage>
        <taxon>Bacteria</taxon>
        <taxon>Pseudomonadati</taxon>
        <taxon>Planctomycetota</taxon>
        <taxon>Planctomycetia</taxon>
        <taxon>Pirellulales</taxon>
        <taxon>Pirellulaceae</taxon>
        <taxon>Blastopirellula</taxon>
    </lineage>
</organism>